<sequence length="70" mass="7665">MYRLEIDVGGDELAIRVFKILEGEVRFARGRLYVAGGKIVAEAADASSLRSLLHTAMRALYIAEEVAALK</sequence>
<dbReference type="eggNOG" id="arCOG04414">
    <property type="taxonomic scope" value="Archaea"/>
</dbReference>
<organism evidence="1 2">
    <name type="scientific">Pyrobaculum neutrophilum (strain DSM 2338 / JCM 9278 / NBRC 100436 / V24Sta)</name>
    <name type="common">Thermoproteus neutrophilus</name>
    <dbReference type="NCBI Taxonomy" id="444157"/>
    <lineage>
        <taxon>Archaea</taxon>
        <taxon>Thermoproteota</taxon>
        <taxon>Thermoprotei</taxon>
        <taxon>Thermoproteales</taxon>
        <taxon>Thermoproteaceae</taxon>
        <taxon>Pyrobaculum</taxon>
    </lineage>
</organism>
<name>B1Y974_PYRNV</name>
<reference evidence="1" key="1">
    <citation type="submission" date="2008-03" db="EMBL/GenBank/DDBJ databases">
        <title>Complete sequence of Thermoproteus neutrophilus V24Sta.</title>
        <authorList>
            <consortium name="US DOE Joint Genome Institute"/>
            <person name="Copeland A."/>
            <person name="Lucas S."/>
            <person name="Lapidus A."/>
            <person name="Glavina del Rio T."/>
            <person name="Dalin E."/>
            <person name="Tice H."/>
            <person name="Bruce D."/>
            <person name="Goodwin L."/>
            <person name="Pitluck S."/>
            <person name="Sims D."/>
            <person name="Brettin T."/>
            <person name="Detter J.C."/>
            <person name="Han C."/>
            <person name="Kuske C.R."/>
            <person name="Schmutz J."/>
            <person name="Larimer F."/>
            <person name="Land M."/>
            <person name="Hauser L."/>
            <person name="Kyrpides N."/>
            <person name="Mikhailova N."/>
            <person name="Biddle J.F."/>
            <person name="Zhang Z."/>
            <person name="Fitz-Gibbon S.T."/>
            <person name="Lowe T.M."/>
            <person name="Saltikov C."/>
            <person name="House C.H."/>
            <person name="Richardson P."/>
        </authorList>
    </citation>
    <scope>NUCLEOTIDE SEQUENCE [LARGE SCALE GENOMIC DNA]</scope>
    <source>
        <strain evidence="1">V24Sta</strain>
    </source>
</reference>
<dbReference type="AlphaFoldDB" id="B1Y974"/>
<proteinExistence type="predicted"/>
<dbReference type="OrthoDB" id="28438at2157"/>
<evidence type="ECO:0000313" key="2">
    <source>
        <dbReference type="Proteomes" id="UP000001694"/>
    </source>
</evidence>
<gene>
    <name evidence="1" type="ordered locus">Tneu_1377</name>
</gene>
<dbReference type="KEGG" id="tne:Tneu_1377"/>
<dbReference type="RefSeq" id="WP_012350722.1">
    <property type="nucleotide sequence ID" value="NC_010525.1"/>
</dbReference>
<dbReference type="HOGENOM" id="CLU_196479_0_0_2"/>
<keyword evidence="2" id="KW-1185">Reference proteome</keyword>
<dbReference type="STRING" id="444157.Tneu_1377"/>
<dbReference type="GeneID" id="6164454"/>
<dbReference type="Proteomes" id="UP000001694">
    <property type="component" value="Chromosome"/>
</dbReference>
<accession>B1Y974</accession>
<evidence type="ECO:0000313" key="1">
    <source>
        <dbReference type="EMBL" id="ACB40303.1"/>
    </source>
</evidence>
<protein>
    <submittedName>
        <fullName evidence="1">Uncharacterized protein</fullName>
    </submittedName>
</protein>
<dbReference type="EMBL" id="CP001014">
    <property type="protein sequence ID" value="ACB40303.1"/>
    <property type="molecule type" value="Genomic_DNA"/>
</dbReference>